<reference evidence="2" key="1">
    <citation type="submission" date="2015-04" db="EMBL/GenBank/DDBJ databases">
        <title>Viruses identified in SF wastewater.</title>
        <authorList>
            <person name="Greninger A.L."/>
            <person name="Kellogg M."/>
            <person name="DeRisi J.L."/>
        </authorList>
    </citation>
    <scope>NUCLEOTIDE SEQUENCE</scope>
</reference>
<proteinExistence type="predicted"/>
<evidence type="ECO:0000313" key="2">
    <source>
        <dbReference type="EMBL" id="AGZ83336.2"/>
    </source>
</evidence>
<dbReference type="SUPFAM" id="SSF56672">
    <property type="entry name" value="DNA/RNA polymerases"/>
    <property type="match status" value="1"/>
</dbReference>
<dbReference type="EMBL" id="KF412899">
    <property type="protein sequence ID" value="AGZ83336.2"/>
    <property type="molecule type" value="Genomic_RNA"/>
</dbReference>
<accession>U5Y209</accession>
<sequence>IKNTLNQNLMSALFVSRNNSAAAVAQWCFDHVSIFGNYSRLDVQMPPAEILVDPIDLGLWLNDIFEQMSDDSFVLLEGSFLLLSEISFTGCIVEFEEDTLLLPHSKKMYIRVPTFLEYSACDNMLMIGMQQYCWMLPLLSDGLLGELELLMSSMERFKTVRQLRRAYSNYSELAENSCYFKVGDQYHTAVIANEDHAFSKWGYINCSIHGRSPFEACPFCTENDGEIDMFGLTLADLASNDFIGSSIFTGLSIEDFGQYNRNVWKELDPQNIVLSNSGCLINPSDKYCVFKSLLQFLSFTQDDLTEYVITAKTLCNNPKGSFPSDKLPSLLANTPIQVYQLEDIMQGSSLCCPAKNFSLVQGLGHCFAYLPKHKSARDYLSISQVLSNMYALSILMDQYVKPDVITLVTKHPEPVPHEHANKGKRGTRKSKQNSAPIIQSGTASDKNAQPRQSSNQQLVSGKTSKYAYVCAHCSKAKNAYFKTPRQQIAAKISHYIRSTNIIYEELPIYDRHACVLWHDFIFAIQFDKIYSKNLPTIQCQRSFQMATGLAKDLFKEYYKIDDRAVVKKFTEPISLGSRLNYKIDLIQQSALNSLSGDKILSIHMPKTSMIPNPTLSLKKLKASFRRIYAQLNGVVDRELLEILVKYGIQIDSLSLKQNSKCGGHAFLRFVIDLLQANSLTRIINVSCFMNLLIDVGAKYGSNASLLQAATRIPGFTLPSKVDNYSYRLKFLKMLKDKFFESRLTKIAKVYLSLLEDNDMCSDFVLPVDIPPFYKTILQNYYDNFVYQNIRDERKTCYATIDDPDATPDQVRSSKEFLKHNPCPMKPESLNFSTMFCEYARYVLDLPRLFYLPIRPSDTDYNRLYHLESKDYEAYSNISTPGQIVLLPLIKSTLQEAEPQILLYQRQFQSEKHIDLSSITDTQLLSFIDTGNISVSPTKLDAYVHSMTPQKKKMFLQKCGVYSLLAKKKLVYQHTKNVFKHWIAAKIPSKHIMNLGDEKNLELLRQSQNLDHQPEQLHYKNCYDIQTVSPLDALIDTLTAGQKPMNSFHLLDSIDAGLLGDVTFEDLCDSVSDLSYFRDDDFYEPKILTLPPPVENDHSVDMVLPPLNISINLLDQQLTYESDLRLSTEQIAPHQEQPQQEQPQQPLILEQNPICAIDYSDWTFPKEYQYFLDDYETRPAFKYANVAEPFEYPMEKVAVVNGKQVSKRLHYTQVYPKQFFSDFEQGQTIPQQILDRMQHLNLFRLPSRTQLEQQCQSYINELKCDTDTGYADHIIHQIPDIISLYEKARIEQDFTFWTMTNIQQLISTQPRLILQTLLRAQHFSREANKCVLSEFFLSSKTMLYDFKIQYLDDDKIASISFKNPTRSDGSSNLLLAYFLLYRVWNEDIPQDIFQLEYTYYSDIVDTLLSALEQNPINLLSLLMSCFGQRNFSGEFSPMLTSLLRDEYVFLCDHSKAFFFQNFSFQLTYSTFNFPQSFSKILSILNVQVKEIPSALIEIDPSNIVSLAIPKNKAKRSSEQQSLYDLNLSLLEHPAFLASCQNYDVLSMKGFSYAGITMMLYCSNEGQRLVTFNMVSFRSIYPSIVSVLQNLDKYIVSLQAPVQQLAGRSDVQLSLFMNDVHYYMAGYSPRFKCTMYITGCHFHPFPGRYVLPGGEGSYQVYADEDFNGRVAMKTQGSAIPYEHPLVFVDSPNFSIDYGWFSHFQKIQVHEVGMSSIIESPSLPKTHYLKSIQDSFFLEHLNTTVDDITKFSTLTSIQRQSLKRAYTSGDIQEILTDGFTILQSDASIVQSVKDFFYKKRSTLSKEKIDSFIKYNNYSVMKNVSHFSDVQILGGLFSLTKKLSYTESYPSIRKLGFFHRSQNKFVVPKNLPTILLAGRSQNMDVLALKQFGHKATDVVEMKQFKAIVQSTRPMSEKLDNTISVKSQNSKPLIQDYFKCKQPPALAPQNLLTIPETEAYKQLQHNYSQFLENHSSIPQSYSKKTGFQLFNGSTKISKCGYDLVSNGTVVKSFEWASKCIQNSAAAFVGRQINSQTSIDPKMLKIFDEVCVNYLTNLVYKMSIDPTFITSLRTFNPYDWLDKKLFPEDKKQKYYSTLFKQSVSTQPKFISSFKTMVKSGEVQFTNFLQDQDGFLLDQDSRPRNISIPSADTCGGLTALQSCIFPAIQRVDPGFVQATTKDVQTQRYKDVFELLNPTQSISLDGSSFDSTQYAPLQRAVDSRFWQLLEPILSLHLYKDSPYRVQPAYVSNLIRDACQLTHTLFVHLPCSVRHQWTAEQSASFRRDWPRDYQNDLSHEFQYMPIIIHGTTFSGHPTATTLGNTLRSICYVHFYARMANISMDHFRYFAAGDDVNVFCTPETTQLMYDSILKHTARSNSPVPNTLGQIVKEIRLSRWDDVDFCSKWSFSNGSYGSFKLSRDCYKTLATRLFYSGTNKLFLDNPDLYVDALYQGFKSEHLSLLLEDLLISRKKSNAQLTQQQWKSLDLSKSFEPNQNISYPFEEDINARLKVSVYTLLRNIRLSRVELSGLGSFRHIKTPQYSLHFSIENINSTFSKENINSTPHIISSPLTSMASKKNRTAKRAEIYQQKKVESEQVEQALENQFVPITDKQANKDFNSYLRKSKIPPTGTNALYQGVTHLKHVYGIPKKTVSEIQSAYKNANDPLHSKIVALMSFLQSRSSSELVRAIGMKQVEVLDSKFSTLPPSEQRQLLCEILLDDWAPAIKAISSAALPHIWRAVKSSSYGQKAMSLLRDYLGIDINDDSLVLGPHFQRAASYQRQLNWADFSSKYSSESSSYDGVSTQAICSMLFPEYVKSRIPSDQTVKCGLVAKQYSTTITTNSSGHVGFCLRPWYLCTGNWIQVLNASDFSASTWSQASAGPWTQGPLTLLTTVTGFRLTACSIEIQPIVSSLNNSGMITTCMNDDTSNLIANSLPVTPVTVRDSQYLTYGNLMGSSGHRLVYHNDSVGDSSFQSYSGPPAETDYMVVVVTGAQASSAVLQLTVTYQCEFTSIGNVLVEQATTPAGPATLKCLASALSANPNLRLLGHQESVQLYSALLTCPPKYDAVLNTLLSQPMITSSRQVFTNAGSQSADA</sequence>
<feature type="region of interest" description="Disordered" evidence="1">
    <location>
        <begin position="440"/>
        <end position="459"/>
    </location>
</feature>
<feature type="non-terminal residue" evidence="2">
    <location>
        <position position="1"/>
    </location>
</feature>
<evidence type="ECO:0000256" key="1">
    <source>
        <dbReference type="SAM" id="MobiDB-lite"/>
    </source>
</evidence>
<protein>
    <submittedName>
        <fullName evidence="2">Polyprotein</fullName>
    </submittedName>
</protein>
<feature type="compositionally biased region" description="Basic and acidic residues" evidence="1">
    <location>
        <begin position="410"/>
        <end position="421"/>
    </location>
</feature>
<feature type="region of interest" description="Disordered" evidence="1">
    <location>
        <begin position="410"/>
        <end position="435"/>
    </location>
</feature>
<feature type="compositionally biased region" description="Basic residues" evidence="1">
    <location>
        <begin position="422"/>
        <end position="431"/>
    </location>
</feature>
<name>U5Y209_9VIRU</name>
<organism evidence="2">
    <name type="scientific">Brinovirus</name>
    <dbReference type="NCBI Taxonomy" id="1416629"/>
    <lineage>
        <taxon>Viruses</taxon>
        <taxon>environmental samples</taxon>
    </lineage>
</organism>
<dbReference type="InterPro" id="IPR043502">
    <property type="entry name" value="DNA/RNA_pol_sf"/>
</dbReference>